<organism evidence="3 4">
    <name type="scientific">Prosthecobacter fusiformis</name>
    <dbReference type="NCBI Taxonomy" id="48464"/>
    <lineage>
        <taxon>Bacteria</taxon>
        <taxon>Pseudomonadati</taxon>
        <taxon>Verrucomicrobiota</taxon>
        <taxon>Verrucomicrobiia</taxon>
        <taxon>Verrucomicrobiales</taxon>
        <taxon>Verrucomicrobiaceae</taxon>
        <taxon>Prosthecobacter</taxon>
    </lineage>
</organism>
<keyword evidence="1" id="KW-1133">Transmembrane helix</keyword>
<dbReference type="EMBL" id="SOCA01000003">
    <property type="protein sequence ID" value="TDU70911.1"/>
    <property type="molecule type" value="Genomic_DNA"/>
</dbReference>
<evidence type="ECO:0000313" key="4">
    <source>
        <dbReference type="Proteomes" id="UP000295662"/>
    </source>
</evidence>
<evidence type="ECO:0000313" key="3">
    <source>
        <dbReference type="EMBL" id="TDU70911.1"/>
    </source>
</evidence>
<accession>A0A4R7RYI7</accession>
<sequence>MRCFLCLTAFVLSAHTATAHVVPNMTIEADFNQGGGYTLRMNLDPRVFLSDQPTSLPPVSADWYLNQTDEEKRVTYEKATEYLRANVGLTFNDEKVPLPACEFVALDGATYEEVKPDTTETHLLATGKSEVPEGADSFKIAFGRMANVSLILINGEEGNEERKPQVIFPGETSLPFKITRAAPAEKEALQATEVKGTQGNAGGYKVMSIFATSVVLIFITAGLVMRRRRR</sequence>
<feature type="signal peptide" evidence="2">
    <location>
        <begin position="1"/>
        <end position="19"/>
    </location>
</feature>
<keyword evidence="4" id="KW-1185">Reference proteome</keyword>
<feature type="chain" id="PRO_5020845574" evidence="2">
    <location>
        <begin position="20"/>
        <end position="230"/>
    </location>
</feature>
<evidence type="ECO:0000256" key="1">
    <source>
        <dbReference type="SAM" id="Phobius"/>
    </source>
</evidence>
<dbReference type="Proteomes" id="UP000295662">
    <property type="component" value="Unassembled WGS sequence"/>
</dbReference>
<keyword evidence="2" id="KW-0732">Signal</keyword>
<keyword evidence="1" id="KW-0472">Membrane</keyword>
<reference evidence="3 4" key="1">
    <citation type="submission" date="2019-03" db="EMBL/GenBank/DDBJ databases">
        <title>Genomic Encyclopedia of Archaeal and Bacterial Type Strains, Phase II (KMG-II): from individual species to whole genera.</title>
        <authorList>
            <person name="Goeker M."/>
        </authorList>
    </citation>
    <scope>NUCLEOTIDE SEQUENCE [LARGE SCALE GENOMIC DNA]</scope>
    <source>
        <strain evidence="3 4">ATCC 25309</strain>
    </source>
</reference>
<gene>
    <name evidence="3" type="ORF">EI77_02029</name>
</gene>
<comment type="caution">
    <text evidence="3">The sequence shown here is derived from an EMBL/GenBank/DDBJ whole genome shotgun (WGS) entry which is preliminary data.</text>
</comment>
<name>A0A4R7RYI7_9BACT</name>
<dbReference type="RefSeq" id="WP_133795114.1">
    <property type="nucleotide sequence ID" value="NZ_SOCA01000003.1"/>
</dbReference>
<proteinExistence type="predicted"/>
<evidence type="ECO:0000256" key="2">
    <source>
        <dbReference type="SAM" id="SignalP"/>
    </source>
</evidence>
<feature type="transmembrane region" description="Helical" evidence="1">
    <location>
        <begin position="206"/>
        <end position="225"/>
    </location>
</feature>
<dbReference type="OrthoDB" id="193643at2"/>
<keyword evidence="1" id="KW-0812">Transmembrane</keyword>
<dbReference type="AlphaFoldDB" id="A0A4R7RYI7"/>
<protein>
    <submittedName>
        <fullName evidence="3">Uncharacterized protein</fullName>
    </submittedName>
</protein>